<evidence type="ECO:0000259" key="15">
    <source>
        <dbReference type="Pfam" id="PF02581"/>
    </source>
</evidence>
<dbReference type="UniPathway" id="UPA00060">
    <property type="reaction ID" value="UER00138"/>
</dbReference>
<evidence type="ECO:0000256" key="9">
    <source>
        <dbReference type="ARBA" id="ARBA00022977"/>
    </source>
</evidence>
<feature type="binding site" evidence="14">
    <location>
        <begin position="180"/>
        <end position="181"/>
    </location>
    <ligand>
        <name>2-[(2R,5Z)-2-carboxy-4-methylthiazol-5(2H)-ylidene]ethyl phosphate</name>
        <dbReference type="ChEBI" id="CHEBI:62899"/>
    </ligand>
</feature>
<gene>
    <name evidence="14" type="primary">thiE</name>
    <name evidence="17" type="ORF">EDC39_1119</name>
</gene>
<evidence type="ECO:0000259" key="16">
    <source>
        <dbReference type="Pfam" id="PF08543"/>
    </source>
</evidence>
<dbReference type="Pfam" id="PF08543">
    <property type="entry name" value="Phos_pyr_kin"/>
    <property type="match status" value="1"/>
</dbReference>
<evidence type="ECO:0000256" key="6">
    <source>
        <dbReference type="ARBA" id="ARBA00022777"/>
    </source>
</evidence>
<dbReference type="Proteomes" id="UP000324159">
    <property type="component" value="Unassembled WGS sequence"/>
</dbReference>
<comment type="catalytic activity">
    <reaction evidence="12 14">
        <text>2-(2-carboxy-4-methylthiazol-5-yl)ethyl phosphate + 4-amino-2-methyl-5-(diphosphooxymethyl)pyrimidine + 2 H(+) = thiamine phosphate + CO2 + diphosphate</text>
        <dbReference type="Rhea" id="RHEA:47848"/>
        <dbReference type="ChEBI" id="CHEBI:15378"/>
        <dbReference type="ChEBI" id="CHEBI:16526"/>
        <dbReference type="ChEBI" id="CHEBI:33019"/>
        <dbReference type="ChEBI" id="CHEBI:37575"/>
        <dbReference type="ChEBI" id="CHEBI:57841"/>
        <dbReference type="ChEBI" id="CHEBI:62890"/>
        <dbReference type="EC" id="2.5.1.3"/>
    </reaction>
</comment>
<dbReference type="InterPro" id="IPR034291">
    <property type="entry name" value="TMP_synthase"/>
</dbReference>
<feature type="binding site" evidence="14">
    <location>
        <position position="133"/>
    </location>
    <ligand>
        <name>4-amino-2-methyl-5-(diphosphooxymethyl)pyrimidine</name>
        <dbReference type="ChEBI" id="CHEBI:57841"/>
    </ligand>
</feature>
<protein>
    <recommendedName>
        <fullName evidence="14">Thiamine-phosphate synthase</fullName>
        <shortName evidence="14">TP synthase</shortName>
        <shortName evidence="14">TPS</shortName>
        <ecNumber evidence="14">2.5.1.3</ecNumber>
    </recommendedName>
    <alternativeName>
        <fullName evidence="14">Thiamine-phosphate pyrophosphorylase</fullName>
        <shortName evidence="14">TMP pyrophosphorylase</shortName>
        <shortName evidence="14">TMP-PPase</shortName>
    </alternativeName>
</protein>
<dbReference type="InterPro" id="IPR013785">
    <property type="entry name" value="Aldolase_TIM"/>
</dbReference>
<evidence type="ECO:0000256" key="10">
    <source>
        <dbReference type="ARBA" id="ARBA00023268"/>
    </source>
</evidence>
<feature type="binding site" evidence="14">
    <location>
        <position position="85"/>
    </location>
    <ligand>
        <name>Mg(2+)</name>
        <dbReference type="ChEBI" id="CHEBI:18420"/>
    </ligand>
</feature>
<dbReference type="GO" id="GO:0004789">
    <property type="term" value="F:thiamine-phosphate diphosphorylase activity"/>
    <property type="evidence" value="ECO:0007669"/>
    <property type="project" value="UniProtKB-UniRule"/>
</dbReference>
<dbReference type="FunFam" id="3.20.20.70:FF:000096">
    <property type="entry name" value="Thiamine-phosphate synthase"/>
    <property type="match status" value="1"/>
</dbReference>
<dbReference type="InterPro" id="IPR004399">
    <property type="entry name" value="HMP/HMP-P_kinase_dom"/>
</dbReference>
<evidence type="ECO:0000313" key="17">
    <source>
        <dbReference type="EMBL" id="TYO97080.1"/>
    </source>
</evidence>
<comment type="catalytic activity">
    <reaction evidence="11 14">
        <text>4-methyl-5-(2-phosphooxyethyl)-thiazole + 4-amino-2-methyl-5-(diphosphooxymethyl)pyrimidine + H(+) = thiamine phosphate + diphosphate</text>
        <dbReference type="Rhea" id="RHEA:22328"/>
        <dbReference type="ChEBI" id="CHEBI:15378"/>
        <dbReference type="ChEBI" id="CHEBI:33019"/>
        <dbReference type="ChEBI" id="CHEBI:37575"/>
        <dbReference type="ChEBI" id="CHEBI:57841"/>
        <dbReference type="ChEBI" id="CHEBI:58296"/>
        <dbReference type="EC" id="2.5.1.3"/>
    </reaction>
</comment>
<evidence type="ECO:0000256" key="11">
    <source>
        <dbReference type="ARBA" id="ARBA00047334"/>
    </source>
</evidence>
<dbReference type="GO" id="GO:0005829">
    <property type="term" value="C:cytosol"/>
    <property type="evidence" value="ECO:0007669"/>
    <property type="project" value="TreeGrafter"/>
</dbReference>
<dbReference type="Gene3D" id="3.20.20.70">
    <property type="entry name" value="Aldolase class I"/>
    <property type="match status" value="1"/>
</dbReference>
<evidence type="ECO:0000256" key="4">
    <source>
        <dbReference type="ARBA" id="ARBA00022723"/>
    </source>
</evidence>
<dbReference type="RefSeq" id="WP_148896477.1">
    <property type="nucleotide sequence ID" value="NZ_VNIB01000011.1"/>
</dbReference>
<dbReference type="GO" id="GO:0005524">
    <property type="term" value="F:ATP binding"/>
    <property type="evidence" value="ECO:0007669"/>
    <property type="project" value="UniProtKB-KW"/>
</dbReference>
<evidence type="ECO:0000256" key="12">
    <source>
        <dbReference type="ARBA" id="ARBA00047851"/>
    </source>
</evidence>
<dbReference type="NCBIfam" id="TIGR00693">
    <property type="entry name" value="thiE"/>
    <property type="match status" value="1"/>
</dbReference>
<comment type="pathway">
    <text evidence="2 14">Cofactor biosynthesis; thiamine diphosphate biosynthesis; thiamine phosphate from 4-amino-2-methyl-5-diphosphomethylpyrimidine and 4-methyl-5-(2-phosphoethyl)-thiazole: step 1/1.</text>
</comment>
<keyword evidence="10" id="KW-0511">Multifunctional enzyme</keyword>
<feature type="domain" description="Thiamine phosphate synthase/TenI" evidence="15">
    <location>
        <begin position="6"/>
        <end position="183"/>
    </location>
</feature>
<evidence type="ECO:0000256" key="2">
    <source>
        <dbReference type="ARBA" id="ARBA00005165"/>
    </source>
</evidence>
<keyword evidence="9 14" id="KW-0784">Thiamine biosynthesis</keyword>
<dbReference type="AlphaFoldDB" id="A0A5D3WHP1"/>
<sequence>MLEGIYYITTADPAGRYLDTCRAVLAGGVRILQYRDKHRSVEEQAPIARRLRDLCREYGAIFLINDHPHLALAVDADGVHLGQDDTPPAEARKILGTGHLIGVSTRTVEQARAAAAAGADYIAVGSMYPTGSKQDAELVGPERLGEIRRAVDRPLVAIGGIDRDRAPRLFDLGADAVAVISALRDADDPRLAARELALIANRRHPEPRGRVLTIAGSDSGGGAGIQADLKTIALLGGYGMSALTALTAQNTLGVSGIHPCPADFVSEQVTAVIDDIGADVVKTGMLYSAEIVACAAGLVERYGLPAVVDPVMIAKGGAPLLRQDAVATLIDRLLPQTYLLTPNVPEAAALTGIPIEGEKEMERAGEKLLAMGARNVLIKGGHLRGEAVDLLLTPQGVHRWSCERLAGRNTHGTGCTFSAAIATLLARGEPLPVAVGKAKKFITAAIRTAVDLGRGHGPVNHWRGAKEIL</sequence>
<keyword evidence="3 14" id="KW-0808">Transferase</keyword>
<dbReference type="GO" id="GO:0009229">
    <property type="term" value="P:thiamine diphosphate biosynthetic process"/>
    <property type="evidence" value="ECO:0007669"/>
    <property type="project" value="UniProtKB-UniRule"/>
</dbReference>
<dbReference type="NCBIfam" id="TIGR00097">
    <property type="entry name" value="HMP-P_kinase"/>
    <property type="match status" value="1"/>
</dbReference>
<feature type="binding site" evidence="14">
    <location>
        <position position="66"/>
    </location>
    <ligand>
        <name>Mg(2+)</name>
        <dbReference type="ChEBI" id="CHEBI:18420"/>
    </ligand>
</feature>
<feature type="binding site" evidence="14">
    <location>
        <begin position="130"/>
        <end position="132"/>
    </location>
    <ligand>
        <name>2-[(2R,5Z)-2-carboxy-4-methylthiazol-5(2H)-ylidene]ethyl phosphate</name>
        <dbReference type="ChEBI" id="CHEBI:62899"/>
    </ligand>
</feature>
<comment type="catalytic activity">
    <reaction evidence="13 14">
        <text>2-[(2R,5Z)-2-carboxy-4-methylthiazol-5(2H)-ylidene]ethyl phosphate + 4-amino-2-methyl-5-(diphosphooxymethyl)pyrimidine + 2 H(+) = thiamine phosphate + CO2 + diphosphate</text>
        <dbReference type="Rhea" id="RHEA:47844"/>
        <dbReference type="ChEBI" id="CHEBI:15378"/>
        <dbReference type="ChEBI" id="CHEBI:16526"/>
        <dbReference type="ChEBI" id="CHEBI:33019"/>
        <dbReference type="ChEBI" id="CHEBI:37575"/>
        <dbReference type="ChEBI" id="CHEBI:57841"/>
        <dbReference type="ChEBI" id="CHEBI:62899"/>
        <dbReference type="EC" id="2.5.1.3"/>
    </reaction>
</comment>
<organism evidence="17 18">
    <name type="scientific">Geothermobacter ehrlichii</name>
    <dbReference type="NCBI Taxonomy" id="213224"/>
    <lineage>
        <taxon>Bacteria</taxon>
        <taxon>Pseudomonadati</taxon>
        <taxon>Thermodesulfobacteriota</taxon>
        <taxon>Desulfuromonadia</taxon>
        <taxon>Desulfuromonadales</taxon>
        <taxon>Geothermobacteraceae</taxon>
        <taxon>Geothermobacter</taxon>
    </lineage>
</organism>
<feature type="domain" description="Pyridoxamine kinase/Phosphomethylpyrimidine kinase" evidence="16">
    <location>
        <begin position="218"/>
        <end position="460"/>
    </location>
</feature>
<evidence type="ECO:0000256" key="3">
    <source>
        <dbReference type="ARBA" id="ARBA00022679"/>
    </source>
</evidence>
<reference evidence="17 18" key="1">
    <citation type="submission" date="2019-07" db="EMBL/GenBank/DDBJ databases">
        <title>Genomic Encyclopedia of Type Strains, Phase IV (KMG-IV): sequencing the most valuable type-strain genomes for metagenomic binning, comparative biology and taxonomic classification.</title>
        <authorList>
            <person name="Goeker M."/>
        </authorList>
    </citation>
    <scope>NUCLEOTIDE SEQUENCE [LARGE SCALE GENOMIC DNA]</scope>
    <source>
        <strain evidence="17 18">SS015</strain>
    </source>
</reference>
<keyword evidence="4 14" id="KW-0479">Metal-binding</keyword>
<dbReference type="EC" id="2.5.1.3" evidence="14"/>
<proteinExistence type="inferred from homology"/>
<dbReference type="HAMAP" id="MF_00097">
    <property type="entry name" value="TMP_synthase"/>
    <property type="match status" value="1"/>
</dbReference>
<keyword evidence="8 14" id="KW-0460">Magnesium</keyword>
<dbReference type="GO" id="GO:0008972">
    <property type="term" value="F:phosphomethylpyrimidine kinase activity"/>
    <property type="evidence" value="ECO:0007669"/>
    <property type="project" value="InterPro"/>
</dbReference>
<feature type="binding site" evidence="14">
    <location>
        <position position="65"/>
    </location>
    <ligand>
        <name>4-amino-2-methyl-5-(diphosphooxymethyl)pyrimidine</name>
        <dbReference type="ChEBI" id="CHEBI:57841"/>
    </ligand>
</feature>
<keyword evidence="18" id="KW-1185">Reference proteome</keyword>
<dbReference type="InterPro" id="IPR029056">
    <property type="entry name" value="Ribokinase-like"/>
</dbReference>
<dbReference type="InterPro" id="IPR036206">
    <property type="entry name" value="ThiamineP_synth_sf"/>
</dbReference>
<dbReference type="SUPFAM" id="SSF53613">
    <property type="entry name" value="Ribokinase-like"/>
    <property type="match status" value="1"/>
</dbReference>
<dbReference type="InterPro" id="IPR013749">
    <property type="entry name" value="PM/HMP-P_kinase-1"/>
</dbReference>
<dbReference type="EMBL" id="VNIB01000011">
    <property type="protein sequence ID" value="TYO97080.1"/>
    <property type="molecule type" value="Genomic_DNA"/>
</dbReference>
<dbReference type="PANTHER" id="PTHR20858">
    <property type="entry name" value="PHOSPHOMETHYLPYRIMIDINE KINASE"/>
    <property type="match status" value="1"/>
</dbReference>
<dbReference type="CDD" id="cd01169">
    <property type="entry name" value="HMPP_kinase"/>
    <property type="match status" value="1"/>
</dbReference>
<feature type="binding site" evidence="14">
    <location>
        <begin position="33"/>
        <end position="37"/>
    </location>
    <ligand>
        <name>4-amino-2-methyl-5-(diphosphooxymethyl)pyrimidine</name>
        <dbReference type="ChEBI" id="CHEBI:57841"/>
    </ligand>
</feature>
<dbReference type="GO" id="GO:0009228">
    <property type="term" value="P:thiamine biosynthetic process"/>
    <property type="evidence" value="ECO:0007669"/>
    <property type="project" value="UniProtKB-KW"/>
</dbReference>
<evidence type="ECO:0000256" key="13">
    <source>
        <dbReference type="ARBA" id="ARBA00047883"/>
    </source>
</evidence>
<comment type="similarity">
    <text evidence="14">Belongs to the thiamine-phosphate synthase family.</text>
</comment>
<dbReference type="Gene3D" id="3.40.1190.20">
    <property type="match status" value="1"/>
</dbReference>
<evidence type="ECO:0000256" key="14">
    <source>
        <dbReference type="HAMAP-Rule" id="MF_00097"/>
    </source>
</evidence>
<feature type="binding site" evidence="14">
    <location>
        <position position="160"/>
    </location>
    <ligand>
        <name>2-[(2R,5Z)-2-carboxy-4-methylthiazol-5(2H)-ylidene]ethyl phosphate</name>
        <dbReference type="ChEBI" id="CHEBI:62899"/>
    </ligand>
</feature>
<accession>A0A5D3WHP1</accession>
<dbReference type="PANTHER" id="PTHR20858:SF17">
    <property type="entry name" value="HYDROXYMETHYLPYRIMIDINE_PHOSPHOMETHYLPYRIMIDINE KINASE THI20-RELATED"/>
    <property type="match status" value="1"/>
</dbReference>
<dbReference type="InterPro" id="IPR022998">
    <property type="entry name" value="ThiamineP_synth_TenI"/>
</dbReference>
<dbReference type="GO" id="GO:0000287">
    <property type="term" value="F:magnesium ion binding"/>
    <property type="evidence" value="ECO:0007669"/>
    <property type="project" value="UniProtKB-UniRule"/>
</dbReference>
<dbReference type="GO" id="GO:0008902">
    <property type="term" value="F:hydroxymethylpyrimidine kinase activity"/>
    <property type="evidence" value="ECO:0007669"/>
    <property type="project" value="TreeGrafter"/>
</dbReference>
<name>A0A5D3WHP1_9BACT</name>
<feature type="binding site" evidence="14">
    <location>
        <position position="104"/>
    </location>
    <ligand>
        <name>4-amino-2-methyl-5-(diphosphooxymethyl)pyrimidine</name>
        <dbReference type="ChEBI" id="CHEBI:57841"/>
    </ligand>
</feature>
<keyword evidence="6 17" id="KW-0418">Kinase</keyword>
<dbReference type="Pfam" id="PF02581">
    <property type="entry name" value="TMP-TENI"/>
    <property type="match status" value="1"/>
</dbReference>
<dbReference type="FunFam" id="3.40.1190.20:FF:000003">
    <property type="entry name" value="Phosphomethylpyrimidine kinase ThiD"/>
    <property type="match status" value="1"/>
</dbReference>
<evidence type="ECO:0000256" key="5">
    <source>
        <dbReference type="ARBA" id="ARBA00022741"/>
    </source>
</evidence>
<evidence type="ECO:0000256" key="1">
    <source>
        <dbReference type="ARBA" id="ARBA00003814"/>
    </source>
</evidence>
<dbReference type="OrthoDB" id="9810880at2"/>
<keyword evidence="5" id="KW-0547">Nucleotide-binding</keyword>
<keyword evidence="7" id="KW-0067">ATP-binding</keyword>
<evidence type="ECO:0000313" key="18">
    <source>
        <dbReference type="Proteomes" id="UP000324159"/>
    </source>
</evidence>
<dbReference type="CDD" id="cd00564">
    <property type="entry name" value="TMP_TenI"/>
    <property type="match status" value="1"/>
</dbReference>
<evidence type="ECO:0000256" key="8">
    <source>
        <dbReference type="ARBA" id="ARBA00022842"/>
    </source>
</evidence>
<dbReference type="SUPFAM" id="SSF51391">
    <property type="entry name" value="Thiamin phosphate synthase"/>
    <property type="match status" value="1"/>
</dbReference>
<comment type="cofactor">
    <cofactor evidence="14">
        <name>Mg(2+)</name>
        <dbReference type="ChEBI" id="CHEBI:18420"/>
    </cofactor>
    <text evidence="14">Binds 1 Mg(2+) ion per subunit.</text>
</comment>
<comment type="caution">
    <text evidence="17">The sequence shown here is derived from an EMBL/GenBank/DDBJ whole genome shotgun (WGS) entry which is preliminary data.</text>
</comment>
<comment type="function">
    <text evidence="1 14">Condenses 4-methyl-5-(beta-hydroxyethyl)thiazole monophosphate (THZ-P) and 2-methyl-4-amino-5-hydroxymethyl pyrimidine pyrophosphate (HMP-PP) to form thiamine monophosphate (TMP).</text>
</comment>
<evidence type="ECO:0000256" key="7">
    <source>
        <dbReference type="ARBA" id="ARBA00022840"/>
    </source>
</evidence>